<dbReference type="Gene3D" id="1.20.5.110">
    <property type="match status" value="1"/>
</dbReference>
<feature type="domain" description="Ion transport" evidence="14">
    <location>
        <begin position="40"/>
        <end position="215"/>
    </location>
</feature>
<dbReference type="AlphaFoldDB" id="A0A4Y8ZSW3"/>
<dbReference type="InterPro" id="IPR005821">
    <property type="entry name" value="Ion_trans_dom"/>
</dbReference>
<protein>
    <submittedName>
        <fullName evidence="15">Two pore domain potassium channel family protein</fullName>
    </submittedName>
</protein>
<feature type="transmembrane region" description="Helical" evidence="13">
    <location>
        <begin position="190"/>
        <end position="215"/>
    </location>
</feature>
<dbReference type="Proteomes" id="UP000298213">
    <property type="component" value="Unassembled WGS sequence"/>
</dbReference>
<feature type="transmembrane region" description="Helical" evidence="13">
    <location>
        <begin position="14"/>
        <end position="34"/>
    </location>
</feature>
<evidence type="ECO:0000256" key="4">
    <source>
        <dbReference type="ARBA" id="ARBA00022692"/>
    </source>
</evidence>
<dbReference type="Gene3D" id="1.20.120.350">
    <property type="entry name" value="Voltage-gated potassium channels. Chain C"/>
    <property type="match status" value="1"/>
</dbReference>
<evidence type="ECO:0000256" key="3">
    <source>
        <dbReference type="ARBA" id="ARBA00022538"/>
    </source>
</evidence>
<evidence type="ECO:0000256" key="5">
    <source>
        <dbReference type="ARBA" id="ARBA00022826"/>
    </source>
</evidence>
<dbReference type="InterPro" id="IPR028325">
    <property type="entry name" value="VG_K_chnl"/>
</dbReference>
<keyword evidence="6" id="KW-0851">Voltage-gated channel</keyword>
<keyword evidence="9" id="KW-0406">Ion transport</keyword>
<dbReference type="Gene3D" id="1.10.287.70">
    <property type="match status" value="1"/>
</dbReference>
<keyword evidence="16" id="KW-1185">Reference proteome</keyword>
<evidence type="ECO:0000313" key="15">
    <source>
        <dbReference type="EMBL" id="TFI57546.1"/>
    </source>
</evidence>
<dbReference type="GO" id="GO:0005249">
    <property type="term" value="F:voltage-gated potassium channel activity"/>
    <property type="evidence" value="ECO:0007669"/>
    <property type="project" value="InterPro"/>
</dbReference>
<feature type="region of interest" description="Disordered" evidence="12">
    <location>
        <begin position="246"/>
        <end position="273"/>
    </location>
</feature>
<dbReference type="EMBL" id="SPDV01000029">
    <property type="protein sequence ID" value="TFI57546.1"/>
    <property type="molecule type" value="Genomic_DNA"/>
</dbReference>
<keyword evidence="7" id="KW-0630">Potassium</keyword>
<dbReference type="PANTHER" id="PTHR11537:SF254">
    <property type="entry name" value="POTASSIUM VOLTAGE-GATED CHANNEL PROTEIN SHAB"/>
    <property type="match status" value="1"/>
</dbReference>
<evidence type="ECO:0000256" key="11">
    <source>
        <dbReference type="ARBA" id="ARBA00023303"/>
    </source>
</evidence>
<name>A0A4Y8ZSW3_9SPHN</name>
<keyword evidence="2" id="KW-0813">Transport</keyword>
<dbReference type="Pfam" id="PF00520">
    <property type="entry name" value="Ion_trans"/>
    <property type="match status" value="1"/>
</dbReference>
<comment type="subcellular location">
    <subcellularLocation>
        <location evidence="1">Membrane</location>
        <topology evidence="1">Multi-pass membrane protein</topology>
    </subcellularLocation>
</comment>
<feature type="transmembrane region" description="Helical" evidence="13">
    <location>
        <begin position="166"/>
        <end position="183"/>
    </location>
</feature>
<keyword evidence="10 13" id="KW-0472">Membrane</keyword>
<feature type="transmembrane region" description="Helical" evidence="13">
    <location>
        <begin position="128"/>
        <end position="146"/>
    </location>
</feature>
<evidence type="ECO:0000256" key="13">
    <source>
        <dbReference type="SAM" id="Phobius"/>
    </source>
</evidence>
<evidence type="ECO:0000259" key="14">
    <source>
        <dbReference type="Pfam" id="PF00520"/>
    </source>
</evidence>
<reference evidence="15 16" key="1">
    <citation type="submission" date="2019-03" db="EMBL/GenBank/DDBJ databases">
        <title>Genome sequence of Sphingomonas sp. 17J27-24.</title>
        <authorList>
            <person name="Kim M."/>
            <person name="Maeng S."/>
            <person name="Sathiyaraj S."/>
        </authorList>
    </citation>
    <scope>NUCLEOTIDE SEQUENCE [LARGE SCALE GENOMIC DNA]</scope>
    <source>
        <strain evidence="15 16">17J27-24</strain>
    </source>
</reference>
<keyword evidence="8 13" id="KW-1133">Transmembrane helix</keyword>
<evidence type="ECO:0000256" key="1">
    <source>
        <dbReference type="ARBA" id="ARBA00004141"/>
    </source>
</evidence>
<evidence type="ECO:0000256" key="10">
    <source>
        <dbReference type="ARBA" id="ARBA00023136"/>
    </source>
</evidence>
<dbReference type="GO" id="GO:0001508">
    <property type="term" value="P:action potential"/>
    <property type="evidence" value="ECO:0007669"/>
    <property type="project" value="TreeGrafter"/>
</dbReference>
<keyword evidence="5" id="KW-0631">Potassium channel</keyword>
<proteinExistence type="predicted"/>
<dbReference type="SUPFAM" id="SSF81324">
    <property type="entry name" value="Voltage-gated potassium channels"/>
    <property type="match status" value="1"/>
</dbReference>
<organism evidence="15 16">
    <name type="scientific">Sphingomonas parva</name>
    <dbReference type="NCBI Taxonomy" id="2555898"/>
    <lineage>
        <taxon>Bacteria</taxon>
        <taxon>Pseudomonadati</taxon>
        <taxon>Pseudomonadota</taxon>
        <taxon>Alphaproteobacteria</taxon>
        <taxon>Sphingomonadales</taxon>
        <taxon>Sphingomonadaceae</taxon>
        <taxon>Sphingomonas</taxon>
    </lineage>
</organism>
<dbReference type="RefSeq" id="WP_135087971.1">
    <property type="nucleotide sequence ID" value="NZ_SPDV01000029.1"/>
</dbReference>
<evidence type="ECO:0000256" key="12">
    <source>
        <dbReference type="SAM" id="MobiDB-lite"/>
    </source>
</evidence>
<feature type="transmembrane region" description="Helical" evidence="13">
    <location>
        <begin position="41"/>
        <end position="63"/>
    </location>
</feature>
<comment type="caution">
    <text evidence="15">The sequence shown here is derived from an EMBL/GenBank/DDBJ whole genome shotgun (WGS) entry which is preliminary data.</text>
</comment>
<dbReference type="OrthoDB" id="9799090at2"/>
<evidence type="ECO:0000313" key="16">
    <source>
        <dbReference type="Proteomes" id="UP000298213"/>
    </source>
</evidence>
<evidence type="ECO:0000256" key="8">
    <source>
        <dbReference type="ARBA" id="ARBA00022989"/>
    </source>
</evidence>
<dbReference type="GO" id="GO:0008076">
    <property type="term" value="C:voltage-gated potassium channel complex"/>
    <property type="evidence" value="ECO:0007669"/>
    <property type="project" value="InterPro"/>
</dbReference>
<evidence type="ECO:0000256" key="9">
    <source>
        <dbReference type="ARBA" id="ARBA00023065"/>
    </source>
</evidence>
<keyword evidence="4 13" id="KW-0812">Transmembrane</keyword>
<keyword evidence="11 15" id="KW-0407">Ion channel</keyword>
<evidence type="ECO:0000256" key="6">
    <source>
        <dbReference type="ARBA" id="ARBA00022882"/>
    </source>
</evidence>
<dbReference type="PANTHER" id="PTHR11537">
    <property type="entry name" value="VOLTAGE-GATED POTASSIUM CHANNEL"/>
    <property type="match status" value="1"/>
</dbReference>
<evidence type="ECO:0000256" key="2">
    <source>
        <dbReference type="ARBA" id="ARBA00022448"/>
    </source>
</evidence>
<sequence>MEDRRRTLEDLEEWLRTPMLVLSLFWLGIVLLELTGRGGAALTLIATAIWIVFIGEFGLRFWLAPEKMPFLRRNWLTALALLVPAFRILRGLAVLRAARVLRGAQLVKVVGSVNRGMNSLRASLRRRAFHYVLALTMLVLLLGAAGMANLESSGQVEGGFASYGDALWWTAMLLASIGTDFWPRTLEGRLLAFLLALYGLGVFGYLTASFASYFVGRDADAPEAEVAGSRDISALRDEIRALREMLGNSTGRGPEQALTPVNNRNDAPADAMK</sequence>
<keyword evidence="3" id="KW-0633">Potassium transport</keyword>
<accession>A0A4Y8ZSW3</accession>
<gene>
    <name evidence="15" type="ORF">E2493_14335</name>
</gene>
<dbReference type="InterPro" id="IPR027359">
    <property type="entry name" value="Volt_channel_dom_sf"/>
</dbReference>
<evidence type="ECO:0000256" key="7">
    <source>
        <dbReference type="ARBA" id="ARBA00022958"/>
    </source>
</evidence>